<dbReference type="AlphaFoldDB" id="A0A6N6M0V7"/>
<evidence type="ECO:0000256" key="6">
    <source>
        <dbReference type="ARBA" id="ARBA00023125"/>
    </source>
</evidence>
<dbReference type="PANTHER" id="PTHR30349">
    <property type="entry name" value="PHAGE INTEGRASE-RELATED"/>
    <property type="match status" value="1"/>
</dbReference>
<evidence type="ECO:0000256" key="2">
    <source>
        <dbReference type="ARBA" id="ARBA00022490"/>
    </source>
</evidence>
<accession>A0A6N6M0V7</accession>
<dbReference type="Gene3D" id="1.10.443.10">
    <property type="entry name" value="Intergrase catalytic core"/>
    <property type="match status" value="1"/>
</dbReference>
<feature type="domain" description="Core-binding (CB)" evidence="11">
    <location>
        <begin position="9"/>
        <end position="101"/>
    </location>
</feature>
<dbReference type="PROSITE" id="PS51900">
    <property type="entry name" value="CB"/>
    <property type="match status" value="1"/>
</dbReference>
<evidence type="ECO:0000259" key="10">
    <source>
        <dbReference type="PROSITE" id="PS51898"/>
    </source>
</evidence>
<keyword evidence="5" id="KW-0229">DNA integration</keyword>
<keyword evidence="13" id="KW-1185">Reference proteome</keyword>
<keyword evidence="8" id="KW-0131">Cell cycle</keyword>
<dbReference type="GO" id="GO:0005737">
    <property type="term" value="C:cytoplasm"/>
    <property type="evidence" value="ECO:0007669"/>
    <property type="project" value="UniProtKB-SubCell"/>
</dbReference>
<dbReference type="SUPFAM" id="SSF56349">
    <property type="entry name" value="DNA breaking-rejoining enzymes"/>
    <property type="match status" value="1"/>
</dbReference>
<dbReference type="Pfam" id="PF00589">
    <property type="entry name" value="Phage_integrase"/>
    <property type="match status" value="1"/>
</dbReference>
<keyword evidence="2" id="KW-0963">Cytoplasm</keyword>
<dbReference type="GO" id="GO:0007059">
    <property type="term" value="P:chromosome segregation"/>
    <property type="evidence" value="ECO:0007669"/>
    <property type="project" value="UniProtKB-KW"/>
</dbReference>
<evidence type="ECO:0000256" key="4">
    <source>
        <dbReference type="ARBA" id="ARBA00022829"/>
    </source>
</evidence>
<keyword evidence="4" id="KW-0159">Chromosome partition</keyword>
<protein>
    <submittedName>
        <fullName evidence="12">Tyrosine-type recombinase/integrase</fullName>
    </submittedName>
</protein>
<dbReference type="OrthoDB" id="9801717at2"/>
<dbReference type="InterPro" id="IPR010998">
    <property type="entry name" value="Integrase_recombinase_N"/>
</dbReference>
<evidence type="ECO:0000256" key="9">
    <source>
        <dbReference type="PROSITE-ProRule" id="PRU01248"/>
    </source>
</evidence>
<keyword evidence="7" id="KW-0233">DNA recombination</keyword>
<dbReference type="InterPro" id="IPR044068">
    <property type="entry name" value="CB"/>
</dbReference>
<dbReference type="InterPro" id="IPR013762">
    <property type="entry name" value="Integrase-like_cat_sf"/>
</dbReference>
<proteinExistence type="predicted"/>
<evidence type="ECO:0000313" key="13">
    <source>
        <dbReference type="Proteomes" id="UP000435357"/>
    </source>
</evidence>
<evidence type="ECO:0000313" key="12">
    <source>
        <dbReference type="EMBL" id="KAB1061469.1"/>
    </source>
</evidence>
<evidence type="ECO:0000256" key="1">
    <source>
        <dbReference type="ARBA" id="ARBA00004496"/>
    </source>
</evidence>
<comment type="subcellular location">
    <subcellularLocation>
        <location evidence="1">Cytoplasm</location>
    </subcellularLocation>
</comment>
<dbReference type="InterPro" id="IPR011010">
    <property type="entry name" value="DNA_brk_join_enz"/>
</dbReference>
<dbReference type="GO" id="GO:0006310">
    <property type="term" value="P:DNA recombination"/>
    <property type="evidence" value="ECO:0007669"/>
    <property type="project" value="UniProtKB-KW"/>
</dbReference>
<keyword evidence="3" id="KW-0132">Cell division</keyword>
<dbReference type="InterPro" id="IPR002104">
    <property type="entry name" value="Integrase_catalytic"/>
</dbReference>
<keyword evidence="6 9" id="KW-0238">DNA-binding</keyword>
<sequence>MKHLPINSESFQYVEKSFREWLDILGYANSTVYQLPLYARELFHWLEQQGINQIQQLTTEHIRSHYHNLKHRGNQRRGGALSNTYLNKHLQALYKLMEYLRQSGKLELPYLEIEREEPNQKPVEVLSVEEVRQLFTATEEHPGSPKWEAIAARDKAMLTIYYSCGLRRNEGYHLDLSDINFDQKTLHVRKGKNNKERFVPFNQTSSQILQEYIYDYRPCFLNAKELSALFVSVKGHRMKTQSLVIRLKLLQQKSDDIELQQKDIALHTLRHSIATHLLAAGMSLESISRFLGHSSLESTQIYTHLVETEANGKDL</sequence>
<organism evidence="12 13">
    <name type="scientific">Salibacter halophilus</name>
    <dbReference type="NCBI Taxonomy" id="1803916"/>
    <lineage>
        <taxon>Bacteria</taxon>
        <taxon>Pseudomonadati</taxon>
        <taxon>Bacteroidota</taxon>
        <taxon>Flavobacteriia</taxon>
        <taxon>Flavobacteriales</taxon>
        <taxon>Salibacteraceae</taxon>
        <taxon>Salibacter</taxon>
    </lineage>
</organism>
<gene>
    <name evidence="12" type="ORF">F3059_13510</name>
</gene>
<dbReference type="PANTHER" id="PTHR30349:SF77">
    <property type="entry name" value="TYROSINE RECOMBINASE XERC"/>
    <property type="match status" value="1"/>
</dbReference>
<evidence type="ECO:0000256" key="7">
    <source>
        <dbReference type="ARBA" id="ARBA00023172"/>
    </source>
</evidence>
<dbReference type="PROSITE" id="PS51898">
    <property type="entry name" value="TYR_RECOMBINASE"/>
    <property type="match status" value="1"/>
</dbReference>
<feature type="domain" description="Tyr recombinase" evidence="10">
    <location>
        <begin position="121"/>
        <end position="315"/>
    </location>
</feature>
<dbReference type="Proteomes" id="UP000435357">
    <property type="component" value="Unassembled WGS sequence"/>
</dbReference>
<reference evidence="12 13" key="1">
    <citation type="submission" date="2019-09" db="EMBL/GenBank/DDBJ databases">
        <title>Genomes of Cryomorphaceae.</title>
        <authorList>
            <person name="Bowman J.P."/>
        </authorList>
    </citation>
    <scope>NUCLEOTIDE SEQUENCE [LARGE SCALE GENOMIC DNA]</scope>
    <source>
        <strain evidence="12 13">KCTC 52047</strain>
    </source>
</reference>
<dbReference type="GO" id="GO:0003677">
    <property type="term" value="F:DNA binding"/>
    <property type="evidence" value="ECO:0007669"/>
    <property type="project" value="UniProtKB-UniRule"/>
</dbReference>
<dbReference type="RefSeq" id="WP_151170184.1">
    <property type="nucleotide sequence ID" value="NZ_WACR01000015.1"/>
</dbReference>
<comment type="caution">
    <text evidence="12">The sequence shown here is derived from an EMBL/GenBank/DDBJ whole genome shotgun (WGS) entry which is preliminary data.</text>
</comment>
<evidence type="ECO:0000259" key="11">
    <source>
        <dbReference type="PROSITE" id="PS51900"/>
    </source>
</evidence>
<dbReference type="InterPro" id="IPR050090">
    <property type="entry name" value="Tyrosine_recombinase_XerCD"/>
</dbReference>
<dbReference type="Gene3D" id="1.10.150.130">
    <property type="match status" value="1"/>
</dbReference>
<evidence type="ECO:0000256" key="3">
    <source>
        <dbReference type="ARBA" id="ARBA00022618"/>
    </source>
</evidence>
<name>A0A6N6M0V7_9FLAO</name>
<evidence type="ECO:0000256" key="8">
    <source>
        <dbReference type="ARBA" id="ARBA00023306"/>
    </source>
</evidence>
<dbReference type="GO" id="GO:0015074">
    <property type="term" value="P:DNA integration"/>
    <property type="evidence" value="ECO:0007669"/>
    <property type="project" value="UniProtKB-KW"/>
</dbReference>
<evidence type="ECO:0000256" key="5">
    <source>
        <dbReference type="ARBA" id="ARBA00022908"/>
    </source>
</evidence>
<dbReference type="GO" id="GO:0051301">
    <property type="term" value="P:cell division"/>
    <property type="evidence" value="ECO:0007669"/>
    <property type="project" value="UniProtKB-KW"/>
</dbReference>
<dbReference type="EMBL" id="WACR01000015">
    <property type="protein sequence ID" value="KAB1061469.1"/>
    <property type="molecule type" value="Genomic_DNA"/>
</dbReference>